<name>A0ACB5R7H4_9CLOT</name>
<protein>
    <submittedName>
        <fullName evidence="1">Uncharacterized protein</fullName>
    </submittedName>
</protein>
<accession>A0ACB5R7H4</accession>
<reference evidence="1" key="1">
    <citation type="journal article" date="2025" name="Int. J. Syst. Evol. Microbiol.">
        <title>Inconstantimicrobium mannanitabidum sp. nov., a novel member of the family Clostridiaceae isolated from anoxic soil under the treatment of reductive soil disinfestation.</title>
        <authorList>
            <person name="Ueki A."/>
            <person name="Tonouchi A."/>
            <person name="Honma S."/>
            <person name="Kaku N."/>
            <person name="Ueki K."/>
        </authorList>
    </citation>
    <scope>NUCLEOTIDE SEQUENCE</scope>
    <source>
        <strain evidence="1">TW13</strain>
    </source>
</reference>
<proteinExistence type="predicted"/>
<comment type="caution">
    <text evidence="1">The sequence shown here is derived from an EMBL/GenBank/DDBJ whole genome shotgun (WGS) entry which is preliminary data.</text>
</comment>
<dbReference type="Proteomes" id="UP001058074">
    <property type="component" value="Unassembled WGS sequence"/>
</dbReference>
<keyword evidence="2" id="KW-1185">Reference proteome</keyword>
<evidence type="ECO:0000313" key="1">
    <source>
        <dbReference type="EMBL" id="GKX65065.1"/>
    </source>
</evidence>
<sequence>MIYLWVAIIIVSVIADIATSLMLFVWYGVGALVAAILELYGFGFGSQVVAFAVVGSILTIIFYPIFKRKLKNIPKTLTREEQYIGTELVAKEDIDRNGRIMVDGAYWSVINEGEPIKAGNKIKIIAIKGTKFLVKGE</sequence>
<gene>
    <name evidence="1" type="ORF">rsdtw13_03230</name>
</gene>
<evidence type="ECO:0000313" key="2">
    <source>
        <dbReference type="Proteomes" id="UP001058074"/>
    </source>
</evidence>
<organism evidence="1 2">
    <name type="scientific">Inconstantimicrobium mannanitabidum</name>
    <dbReference type="NCBI Taxonomy" id="1604901"/>
    <lineage>
        <taxon>Bacteria</taxon>
        <taxon>Bacillati</taxon>
        <taxon>Bacillota</taxon>
        <taxon>Clostridia</taxon>
        <taxon>Eubacteriales</taxon>
        <taxon>Clostridiaceae</taxon>
        <taxon>Inconstantimicrobium</taxon>
    </lineage>
</organism>
<dbReference type="EMBL" id="BROD01000001">
    <property type="protein sequence ID" value="GKX65065.1"/>
    <property type="molecule type" value="Genomic_DNA"/>
</dbReference>